<dbReference type="HOGENOM" id="CLU_1277247_0_0_1"/>
<feature type="domain" description="VWFA" evidence="1">
    <location>
        <begin position="16"/>
        <end position="195"/>
    </location>
</feature>
<proteinExistence type="predicted"/>
<dbReference type="Proteomes" id="UP000007875">
    <property type="component" value="Unassembled WGS sequence"/>
</dbReference>
<reference evidence="2" key="2">
    <citation type="submission" date="2025-08" db="UniProtKB">
        <authorList>
            <consortium name="Ensembl"/>
        </authorList>
    </citation>
    <scope>IDENTIFICATION</scope>
</reference>
<dbReference type="SMART" id="SM00327">
    <property type="entry name" value="VWA"/>
    <property type="match status" value="1"/>
</dbReference>
<dbReference type="Pfam" id="PF00092">
    <property type="entry name" value="VWA"/>
    <property type="match status" value="1"/>
</dbReference>
<dbReference type="Ensembl" id="ENSCSAVT00000003063.1">
    <property type="protein sequence ID" value="ENSCSAVP00000003018.1"/>
    <property type="gene ID" value="ENSCSAVG00000001790.1"/>
</dbReference>
<dbReference type="GeneTree" id="ENSGT00950000183158"/>
<dbReference type="Gene3D" id="3.40.50.410">
    <property type="entry name" value="von Willebrand factor, type A domain"/>
    <property type="match status" value="1"/>
</dbReference>
<dbReference type="PANTHER" id="PTHR24020:SF84">
    <property type="entry name" value="VWFA DOMAIN-CONTAINING PROTEIN"/>
    <property type="match status" value="1"/>
</dbReference>
<keyword evidence="3" id="KW-1185">Reference proteome</keyword>
<dbReference type="PROSITE" id="PS50234">
    <property type="entry name" value="VWFA"/>
    <property type="match status" value="1"/>
</dbReference>
<evidence type="ECO:0000259" key="1">
    <source>
        <dbReference type="PROSITE" id="PS50234"/>
    </source>
</evidence>
<dbReference type="SUPFAM" id="SSF53300">
    <property type="entry name" value="vWA-like"/>
    <property type="match status" value="1"/>
</dbReference>
<evidence type="ECO:0000313" key="2">
    <source>
        <dbReference type="Ensembl" id="ENSCSAVP00000003018.1"/>
    </source>
</evidence>
<accession>H2YCH0</accession>
<dbReference type="InterPro" id="IPR036465">
    <property type="entry name" value="vWFA_dom_sf"/>
</dbReference>
<reference evidence="3" key="1">
    <citation type="submission" date="2003-08" db="EMBL/GenBank/DDBJ databases">
        <authorList>
            <person name="Birren B."/>
            <person name="Nusbaum C."/>
            <person name="Abebe A."/>
            <person name="Abouelleil A."/>
            <person name="Adekoya E."/>
            <person name="Ait-zahra M."/>
            <person name="Allen N."/>
            <person name="Allen T."/>
            <person name="An P."/>
            <person name="Anderson M."/>
            <person name="Anderson S."/>
            <person name="Arachchi H."/>
            <person name="Armbruster J."/>
            <person name="Bachantsang P."/>
            <person name="Baldwin J."/>
            <person name="Barry A."/>
            <person name="Bayul T."/>
            <person name="Blitshsteyn B."/>
            <person name="Bloom T."/>
            <person name="Blye J."/>
            <person name="Boguslavskiy L."/>
            <person name="Borowsky M."/>
            <person name="Boukhgalter B."/>
            <person name="Brunache A."/>
            <person name="Butler J."/>
            <person name="Calixte N."/>
            <person name="Calvo S."/>
            <person name="Camarata J."/>
            <person name="Campo K."/>
            <person name="Chang J."/>
            <person name="Cheshatsang Y."/>
            <person name="Citroen M."/>
            <person name="Collymore A."/>
            <person name="Considine T."/>
            <person name="Cook A."/>
            <person name="Cooke P."/>
            <person name="Corum B."/>
            <person name="Cuomo C."/>
            <person name="David R."/>
            <person name="Dawoe T."/>
            <person name="Degray S."/>
            <person name="Dodge S."/>
            <person name="Dooley K."/>
            <person name="Dorje P."/>
            <person name="Dorjee K."/>
            <person name="Dorris L."/>
            <person name="Duffey N."/>
            <person name="Dupes A."/>
            <person name="Elkins T."/>
            <person name="Engels R."/>
            <person name="Erickson J."/>
            <person name="Farina A."/>
            <person name="Faro S."/>
            <person name="Ferreira P."/>
            <person name="Fischer H."/>
            <person name="Fitzgerald M."/>
            <person name="Foley K."/>
            <person name="Gage D."/>
            <person name="Galagan J."/>
            <person name="Gearin G."/>
            <person name="Gnerre S."/>
            <person name="Gnirke A."/>
            <person name="Goyette A."/>
            <person name="Graham J."/>
            <person name="Grandbois E."/>
            <person name="Gyaltsen K."/>
            <person name="Hafez N."/>
            <person name="Hagopian D."/>
            <person name="Hagos B."/>
            <person name="Hall J."/>
            <person name="Hatcher B."/>
            <person name="Heller A."/>
            <person name="Higgins H."/>
            <person name="Honan T."/>
            <person name="Horn A."/>
            <person name="Houde N."/>
            <person name="Hughes L."/>
            <person name="Hulme W."/>
            <person name="Husby E."/>
            <person name="Iliev I."/>
            <person name="Jaffe D."/>
            <person name="Jones C."/>
            <person name="Kamal M."/>
            <person name="Kamat A."/>
            <person name="Kamvysselis M."/>
            <person name="Karlsson E."/>
            <person name="Kells C."/>
            <person name="Kieu A."/>
            <person name="Kisner P."/>
            <person name="Kodira C."/>
            <person name="Kulbokas E."/>
            <person name="Labutti K."/>
            <person name="Lama D."/>
            <person name="Landers T."/>
            <person name="Leger J."/>
            <person name="Levine S."/>
            <person name="Lewis D."/>
            <person name="Lewis T."/>
            <person name="Lindblad-toh K."/>
            <person name="Liu X."/>
            <person name="Lokyitsang T."/>
            <person name="Lokyitsang Y."/>
            <person name="Lucien O."/>
            <person name="Lui A."/>
            <person name="Ma L.J."/>
            <person name="Mabbitt R."/>
            <person name="Macdonald J."/>
            <person name="Maclean C."/>
            <person name="Major J."/>
            <person name="Manning J."/>
            <person name="Marabella R."/>
            <person name="Maru K."/>
            <person name="Matthews C."/>
            <person name="Mauceli E."/>
            <person name="Mccarthy M."/>
            <person name="Mcdonough S."/>
            <person name="Mcghee T."/>
            <person name="Meldrim J."/>
            <person name="Meneus L."/>
            <person name="Mesirov J."/>
            <person name="Mihalev A."/>
            <person name="Mihova T."/>
            <person name="Mikkelsen T."/>
            <person name="Mlenga V."/>
            <person name="Moru K."/>
            <person name="Mozes J."/>
            <person name="Mulrain L."/>
            <person name="Munson G."/>
            <person name="Naylor J."/>
            <person name="Newes C."/>
            <person name="Nguyen C."/>
            <person name="Nguyen N."/>
            <person name="Nguyen T."/>
            <person name="Nicol R."/>
            <person name="Nielsen C."/>
            <person name="Nizzari M."/>
            <person name="Norbu C."/>
            <person name="Norbu N."/>
            <person name="O'donnell P."/>
            <person name="Okoawo O."/>
            <person name="O'leary S."/>
            <person name="Omotosho B."/>
            <person name="O'neill K."/>
            <person name="Osman S."/>
            <person name="Parker S."/>
            <person name="Perrin D."/>
            <person name="Phunkhang P."/>
            <person name="Piqani B."/>
            <person name="Purcell S."/>
            <person name="Rachupka T."/>
            <person name="Ramasamy U."/>
            <person name="Rameau R."/>
            <person name="Ray V."/>
            <person name="Raymond C."/>
            <person name="Retta R."/>
            <person name="Richardson S."/>
            <person name="Rise C."/>
            <person name="Rodriguez J."/>
            <person name="Rogers J."/>
            <person name="Rogov P."/>
            <person name="Rutman M."/>
            <person name="Schupbach R."/>
            <person name="Seaman C."/>
            <person name="Settipalli S."/>
            <person name="Sharpe T."/>
            <person name="Sheridan J."/>
            <person name="Sherpa N."/>
            <person name="Shi J."/>
            <person name="Smirnov S."/>
            <person name="Smith C."/>
            <person name="Sougnez C."/>
            <person name="Spencer B."/>
            <person name="Stalker J."/>
            <person name="Stange-thomann N."/>
            <person name="Stavropoulos S."/>
            <person name="Stetson K."/>
            <person name="Stone C."/>
            <person name="Stone S."/>
            <person name="Stubbs M."/>
            <person name="Talamas J."/>
            <person name="Tchuinga P."/>
            <person name="Tenzing P."/>
            <person name="Tesfaye S."/>
            <person name="Theodore J."/>
            <person name="Thoulutsang Y."/>
            <person name="Topham K."/>
            <person name="Towey S."/>
            <person name="Tsamla T."/>
            <person name="Tsomo N."/>
            <person name="Vallee D."/>
            <person name="Vassiliev H."/>
            <person name="Venkataraman V."/>
            <person name="Vinson J."/>
            <person name="Vo A."/>
            <person name="Wade C."/>
            <person name="Wang S."/>
            <person name="Wangchuk T."/>
            <person name="Wangdi T."/>
            <person name="Whittaker C."/>
            <person name="Wilkinson J."/>
            <person name="Wu Y."/>
            <person name="Wyman D."/>
            <person name="Yadav S."/>
            <person name="Yang S."/>
            <person name="Yang X."/>
            <person name="Yeager S."/>
            <person name="Yee E."/>
            <person name="Young G."/>
            <person name="Zainoun J."/>
            <person name="Zembeck L."/>
            <person name="Zimmer A."/>
            <person name="Zody M."/>
            <person name="Lander E."/>
        </authorList>
    </citation>
    <scope>NUCLEOTIDE SEQUENCE [LARGE SCALE GENOMIC DNA]</scope>
</reference>
<name>H2YCH0_CIOSA</name>
<sequence length="216" mass="24586">MNCTPMVEPVTCQPHDVVFLVDRTSEVEIYNSMLDFVKNFSFPLNFESGDVQVGAATFYSRAFKSVWLRNGRNFDSIERALSRTRRYGPVRNSKRRLASALRWIRERFIIPSQGKSRDSVPTSVVVILSGPSHDVIFNELLTYHSRGIDLTFINIGQHVSLTNSSSLQALRTAKIINISSVSQLESQISVLTNQICPKFKERACQCCHYRSWIIHA</sequence>
<evidence type="ECO:0000313" key="3">
    <source>
        <dbReference type="Proteomes" id="UP000007875"/>
    </source>
</evidence>
<reference evidence="2" key="3">
    <citation type="submission" date="2025-09" db="UniProtKB">
        <authorList>
            <consortium name="Ensembl"/>
        </authorList>
    </citation>
    <scope>IDENTIFICATION</scope>
</reference>
<organism evidence="2 3">
    <name type="scientific">Ciona savignyi</name>
    <name type="common">Pacific transparent sea squirt</name>
    <dbReference type="NCBI Taxonomy" id="51511"/>
    <lineage>
        <taxon>Eukaryota</taxon>
        <taxon>Metazoa</taxon>
        <taxon>Chordata</taxon>
        <taxon>Tunicata</taxon>
        <taxon>Ascidiacea</taxon>
        <taxon>Phlebobranchia</taxon>
        <taxon>Cionidae</taxon>
        <taxon>Ciona</taxon>
    </lineage>
</organism>
<dbReference type="AlphaFoldDB" id="H2YCH0"/>
<dbReference type="InterPro" id="IPR050525">
    <property type="entry name" value="ECM_Assembly_Org"/>
</dbReference>
<dbReference type="PANTHER" id="PTHR24020">
    <property type="entry name" value="COLLAGEN ALPHA"/>
    <property type="match status" value="1"/>
</dbReference>
<protein>
    <recommendedName>
        <fullName evidence="1">VWFA domain-containing protein</fullName>
    </recommendedName>
</protein>
<dbReference type="InterPro" id="IPR002035">
    <property type="entry name" value="VWF_A"/>
</dbReference>